<reference evidence="3" key="1">
    <citation type="journal article" date="2014" name="Science">
        <title>The coffee genome provides insight into the convergent evolution of caffeine biosynthesis.</title>
        <authorList>
            <person name="Denoeud F."/>
            <person name="Carretero-Paulet L."/>
            <person name="Dereeper A."/>
            <person name="Droc G."/>
            <person name="Guyot R."/>
            <person name="Pietrella M."/>
            <person name="Zheng C."/>
            <person name="Alberti A."/>
            <person name="Anthony F."/>
            <person name="Aprea G."/>
            <person name="Aury J.M."/>
            <person name="Bento P."/>
            <person name="Bernard M."/>
            <person name="Bocs S."/>
            <person name="Campa C."/>
            <person name="Cenci A."/>
            <person name="Combes M.C."/>
            <person name="Crouzillat D."/>
            <person name="Da Silva C."/>
            <person name="Daddiego L."/>
            <person name="De Bellis F."/>
            <person name="Dussert S."/>
            <person name="Garsmeur O."/>
            <person name="Gayraud T."/>
            <person name="Guignon V."/>
            <person name="Jahn K."/>
            <person name="Jamilloux V."/>
            <person name="Joet T."/>
            <person name="Labadie K."/>
            <person name="Lan T."/>
            <person name="Leclercq J."/>
            <person name="Lepelley M."/>
            <person name="Leroy T."/>
            <person name="Li L.T."/>
            <person name="Librado P."/>
            <person name="Lopez L."/>
            <person name="Munoz A."/>
            <person name="Noel B."/>
            <person name="Pallavicini A."/>
            <person name="Perrotta G."/>
            <person name="Poncet V."/>
            <person name="Pot D."/>
            <person name="Priyono X."/>
            <person name="Rigoreau M."/>
            <person name="Rouard M."/>
            <person name="Rozas J."/>
            <person name="Tranchant-Dubreuil C."/>
            <person name="VanBuren R."/>
            <person name="Zhang Q."/>
            <person name="Andrade A.C."/>
            <person name="Argout X."/>
            <person name="Bertrand B."/>
            <person name="de Kochko A."/>
            <person name="Graziosi G."/>
            <person name="Henry R.J."/>
            <person name="Jayarama X."/>
            <person name="Ming R."/>
            <person name="Nagai C."/>
            <person name="Rounsley S."/>
            <person name="Sankoff D."/>
            <person name="Giuliano G."/>
            <person name="Albert V.A."/>
            <person name="Wincker P."/>
            <person name="Lashermes P."/>
        </authorList>
    </citation>
    <scope>NUCLEOTIDE SEQUENCE [LARGE SCALE GENOMIC DNA]</scope>
    <source>
        <strain evidence="3">cv. DH200-94</strain>
    </source>
</reference>
<dbReference type="InParanoid" id="A0A068VFC5"/>
<dbReference type="AlphaFoldDB" id="A0A068VFC5"/>
<sequence>MGDLRAWVSDKLMSLLGYSQPTVVQYVISITKKAASPAEVVNTLVELGLSSSRETQAFAQQVFARVEHKASGPNLYQQREREAAMLVRKQRAYTLIEADDEEDDAGGSVDNKSASMATQSRKEDNRNKKFRKRAEPQEDDEGDDEAKCFYS</sequence>
<dbReference type="PhylomeDB" id="A0A068VFC5"/>
<protein>
    <recommendedName>
        <fullName evidence="4">PWI domain-containing protein</fullName>
    </recommendedName>
</protein>
<feature type="compositionally biased region" description="Polar residues" evidence="1">
    <location>
        <begin position="110"/>
        <end position="119"/>
    </location>
</feature>
<name>A0A068VFC5_COFCA</name>
<dbReference type="STRING" id="49390.A0A068VFC5"/>
<dbReference type="EMBL" id="HG739316">
    <property type="protein sequence ID" value="CDP18398.1"/>
    <property type="molecule type" value="Genomic_DNA"/>
</dbReference>
<dbReference type="OMA" id="YVISITK"/>
<keyword evidence="3" id="KW-1185">Reference proteome</keyword>
<dbReference type="OrthoDB" id="912824at2759"/>
<evidence type="ECO:0000313" key="3">
    <source>
        <dbReference type="Proteomes" id="UP000295252"/>
    </source>
</evidence>
<evidence type="ECO:0000256" key="1">
    <source>
        <dbReference type="SAM" id="MobiDB-lite"/>
    </source>
</evidence>
<accession>A0A068VFC5</accession>
<gene>
    <name evidence="2" type="ORF">GSCOC_T00004734001</name>
</gene>
<evidence type="ECO:0000313" key="2">
    <source>
        <dbReference type="EMBL" id="CDP18398.1"/>
    </source>
</evidence>
<proteinExistence type="predicted"/>
<organism evidence="2 3">
    <name type="scientific">Coffea canephora</name>
    <name type="common">Robusta coffee</name>
    <dbReference type="NCBI Taxonomy" id="49390"/>
    <lineage>
        <taxon>Eukaryota</taxon>
        <taxon>Viridiplantae</taxon>
        <taxon>Streptophyta</taxon>
        <taxon>Embryophyta</taxon>
        <taxon>Tracheophyta</taxon>
        <taxon>Spermatophyta</taxon>
        <taxon>Magnoliopsida</taxon>
        <taxon>eudicotyledons</taxon>
        <taxon>Gunneridae</taxon>
        <taxon>Pentapetalae</taxon>
        <taxon>asterids</taxon>
        <taxon>lamiids</taxon>
        <taxon>Gentianales</taxon>
        <taxon>Rubiaceae</taxon>
        <taxon>Ixoroideae</taxon>
        <taxon>Gardenieae complex</taxon>
        <taxon>Bertiereae - Coffeeae clade</taxon>
        <taxon>Coffeeae</taxon>
        <taxon>Coffea</taxon>
    </lineage>
</organism>
<dbReference type="Gramene" id="CDP18398">
    <property type="protein sequence ID" value="CDP18398"/>
    <property type="gene ID" value="GSCOC_T00004734001"/>
</dbReference>
<dbReference type="Proteomes" id="UP000295252">
    <property type="component" value="Chromosome VI"/>
</dbReference>
<evidence type="ECO:0008006" key="4">
    <source>
        <dbReference type="Google" id="ProtNLM"/>
    </source>
</evidence>
<feature type="region of interest" description="Disordered" evidence="1">
    <location>
        <begin position="97"/>
        <end position="151"/>
    </location>
</feature>